<evidence type="ECO:0000313" key="2">
    <source>
        <dbReference type="EMBL" id="KAB7785013.1"/>
    </source>
</evidence>
<evidence type="ECO:0000313" key="3">
    <source>
        <dbReference type="Proteomes" id="UP000469949"/>
    </source>
</evidence>
<name>A0A833J5H3_9HYPH</name>
<dbReference type="EMBL" id="WEKV01000010">
    <property type="protein sequence ID" value="KAB7785013.1"/>
    <property type="molecule type" value="Genomic_DNA"/>
</dbReference>
<comment type="caution">
    <text evidence="2">The sequence shown here is derived from an EMBL/GenBank/DDBJ whole genome shotgun (WGS) entry which is preliminary data.</text>
</comment>
<sequence length="52" mass="5358">MNRAGELAKGFTGRAGQIITDSHRGRSGAPSNAAAIPRDPPGQVSETIRRAG</sequence>
<dbReference type="AlphaFoldDB" id="A0A833J5H3"/>
<feature type="region of interest" description="Disordered" evidence="1">
    <location>
        <begin position="1"/>
        <end position="52"/>
    </location>
</feature>
<gene>
    <name evidence="2" type="ORF">F8B43_3046</name>
</gene>
<evidence type="ECO:0000256" key="1">
    <source>
        <dbReference type="SAM" id="MobiDB-lite"/>
    </source>
</evidence>
<accession>A0A833J5H3</accession>
<protein>
    <submittedName>
        <fullName evidence="2">Uncharacterized protein</fullName>
    </submittedName>
</protein>
<organism evidence="2 3">
    <name type="scientific">Methylorubrum populi</name>
    <dbReference type="NCBI Taxonomy" id="223967"/>
    <lineage>
        <taxon>Bacteria</taxon>
        <taxon>Pseudomonadati</taxon>
        <taxon>Pseudomonadota</taxon>
        <taxon>Alphaproteobacteria</taxon>
        <taxon>Hyphomicrobiales</taxon>
        <taxon>Methylobacteriaceae</taxon>
        <taxon>Methylorubrum</taxon>
    </lineage>
</organism>
<dbReference type="Proteomes" id="UP000469949">
    <property type="component" value="Unassembled WGS sequence"/>
</dbReference>
<reference evidence="2 3" key="1">
    <citation type="submission" date="2019-10" db="EMBL/GenBank/DDBJ databases">
        <title>Draft Genome Sequence of the Caffeine Degrading Methylotroph Methylorubrum populi PINKEL.</title>
        <authorList>
            <person name="Dawson S.C."/>
            <person name="Zhang X."/>
            <person name="Wright M.E."/>
            <person name="Sharma G."/>
            <person name="Langner J.T."/>
            <person name="Ditty J.L."/>
            <person name="Subuyuj G.A."/>
        </authorList>
    </citation>
    <scope>NUCLEOTIDE SEQUENCE [LARGE SCALE GENOMIC DNA]</scope>
    <source>
        <strain evidence="2 3">Pinkel</strain>
    </source>
</reference>
<proteinExistence type="predicted"/>